<dbReference type="GO" id="GO:0005886">
    <property type="term" value="C:plasma membrane"/>
    <property type="evidence" value="ECO:0007669"/>
    <property type="project" value="UniProtKB-SubCell"/>
</dbReference>
<dbReference type="OrthoDB" id="6118198at2"/>
<evidence type="ECO:0000256" key="5">
    <source>
        <dbReference type="ARBA" id="ARBA00022475"/>
    </source>
</evidence>
<keyword evidence="4" id="KW-0813">Transport</keyword>
<evidence type="ECO:0000256" key="2">
    <source>
        <dbReference type="ARBA" id="ARBA00007208"/>
    </source>
</evidence>
<evidence type="ECO:0000256" key="1">
    <source>
        <dbReference type="ARBA" id="ARBA00004533"/>
    </source>
</evidence>
<gene>
    <name evidence="11" type="primary">outN</name>
    <name evidence="11" type="ORF">GMA8713_02036</name>
</gene>
<dbReference type="Proteomes" id="UP000073601">
    <property type="component" value="Unassembled WGS sequence"/>
</dbReference>
<keyword evidence="5" id="KW-1003">Cell membrane</keyword>
<keyword evidence="7" id="KW-0812">Transmembrane</keyword>
<reference evidence="12" key="1">
    <citation type="submission" date="2016-02" db="EMBL/GenBank/DDBJ databases">
        <authorList>
            <person name="Rodrigo-Torres Lidia"/>
            <person name="Arahal R.David."/>
        </authorList>
    </citation>
    <scope>NUCLEOTIDE SEQUENCE [LARGE SCALE GENOMIC DNA]</scope>
    <source>
        <strain evidence="12">CECT 8713</strain>
    </source>
</reference>
<comment type="similarity">
    <text evidence="2">Belongs to the GSP N family.</text>
</comment>
<proteinExistence type="inferred from homology"/>
<evidence type="ECO:0000256" key="4">
    <source>
        <dbReference type="ARBA" id="ARBA00022448"/>
    </source>
</evidence>
<dbReference type="InterPro" id="IPR022792">
    <property type="entry name" value="T2SS_protein-GspN"/>
</dbReference>
<evidence type="ECO:0000256" key="6">
    <source>
        <dbReference type="ARBA" id="ARBA00022519"/>
    </source>
</evidence>
<evidence type="ECO:0000256" key="9">
    <source>
        <dbReference type="ARBA" id="ARBA00023136"/>
    </source>
</evidence>
<accession>A0A128F6M5</accession>
<evidence type="ECO:0000256" key="10">
    <source>
        <dbReference type="ARBA" id="ARBA00030772"/>
    </source>
</evidence>
<keyword evidence="8" id="KW-0653">Protein transport</keyword>
<keyword evidence="6" id="KW-0997">Cell inner membrane</keyword>
<comment type="subcellular location">
    <subcellularLocation>
        <location evidence="1">Cell inner membrane</location>
    </subcellularLocation>
</comment>
<keyword evidence="9" id="KW-0472">Membrane</keyword>
<name>A0A128F6M5_9GAMM</name>
<protein>
    <recommendedName>
        <fullName evidence="3">Type II secretion system protein N</fullName>
    </recommendedName>
    <alternativeName>
        <fullName evidence="10">General secretion pathway protein N</fullName>
    </alternativeName>
</protein>
<dbReference type="GO" id="GO:0015627">
    <property type="term" value="C:type II protein secretion system complex"/>
    <property type="evidence" value="ECO:0007669"/>
    <property type="project" value="InterPro"/>
</dbReference>
<dbReference type="GO" id="GO:0015628">
    <property type="term" value="P:protein secretion by the type II secretion system"/>
    <property type="evidence" value="ECO:0007669"/>
    <property type="project" value="InterPro"/>
</dbReference>
<evidence type="ECO:0000256" key="7">
    <source>
        <dbReference type="ARBA" id="ARBA00022692"/>
    </source>
</evidence>
<evidence type="ECO:0000256" key="3">
    <source>
        <dbReference type="ARBA" id="ARBA00021563"/>
    </source>
</evidence>
<evidence type="ECO:0000313" key="12">
    <source>
        <dbReference type="Proteomes" id="UP000073601"/>
    </source>
</evidence>
<evidence type="ECO:0000313" key="11">
    <source>
        <dbReference type="EMBL" id="CZF81946.1"/>
    </source>
</evidence>
<dbReference type="AlphaFoldDB" id="A0A128F6M5"/>
<dbReference type="Pfam" id="PF01203">
    <property type="entry name" value="T2SSN"/>
    <property type="match status" value="1"/>
</dbReference>
<evidence type="ECO:0000256" key="8">
    <source>
        <dbReference type="ARBA" id="ARBA00022927"/>
    </source>
</evidence>
<keyword evidence="12" id="KW-1185">Reference proteome</keyword>
<sequence length="249" mass="26778">MKRVILWSLLFLVVLVGSAIVHIPANLVVRQLPPTQGLELSGISGTLWNGSAAKFSWQGQPMGRLKWQFNPLKLFTGKADVDLRLSGMPGLSARGNVGYSLGGIYANNLLVSASANVVQSFIPYPMPVSLSGQFDLTVRDYLFNQQPFCESLSGNLAWSQGNVASPIGTIDPGLVVAQLSCNEGQLVMDGDSASDAIETDFNISLSPDQRYSLNGWFAPGDAFPESMRGQLGFLGNPDSEGRYRLSFSG</sequence>
<organism evidence="11 12">
    <name type="scientific">Grimontia marina</name>
    <dbReference type="NCBI Taxonomy" id="646534"/>
    <lineage>
        <taxon>Bacteria</taxon>
        <taxon>Pseudomonadati</taxon>
        <taxon>Pseudomonadota</taxon>
        <taxon>Gammaproteobacteria</taxon>
        <taxon>Vibrionales</taxon>
        <taxon>Vibrionaceae</taxon>
        <taxon>Grimontia</taxon>
    </lineage>
</organism>
<dbReference type="EMBL" id="FIZY01000015">
    <property type="protein sequence ID" value="CZF81946.1"/>
    <property type="molecule type" value="Genomic_DNA"/>
</dbReference>
<dbReference type="RefSeq" id="WP_062708765.1">
    <property type="nucleotide sequence ID" value="NZ_CAWRCI010000015.1"/>
</dbReference>